<dbReference type="InterPro" id="IPR052727">
    <property type="entry name" value="Rab4/Rab5_effector"/>
</dbReference>
<organism evidence="1 2">
    <name type="scientific">Phytophthora kernoviae 00238/432</name>
    <dbReference type="NCBI Taxonomy" id="1284355"/>
    <lineage>
        <taxon>Eukaryota</taxon>
        <taxon>Sar</taxon>
        <taxon>Stramenopiles</taxon>
        <taxon>Oomycota</taxon>
        <taxon>Peronosporomycetes</taxon>
        <taxon>Peronosporales</taxon>
        <taxon>Peronosporaceae</taxon>
        <taxon>Phytophthora</taxon>
    </lineage>
</organism>
<evidence type="ECO:0000313" key="1">
    <source>
        <dbReference type="EMBL" id="KAF4315128.1"/>
    </source>
</evidence>
<dbReference type="Gene3D" id="3.30.530.20">
    <property type="match status" value="1"/>
</dbReference>
<proteinExistence type="predicted"/>
<sequence>MLLMNAIKCPRLSESAVLYAVQRQTTIEPYAFTGIKWATIKLSVSSNRDLCYFDKMGMVRQTSGKRMAYHVMQSVNLAECPPRAAHKRVQASLCYLFEELEDDLVGIYMQGDMDSAALSYFATPAMTDGRRDVARLGGAATYAEAALRSSNIYPRVLVANSNMFAGSVD</sequence>
<dbReference type="PANTHER" id="PTHR13510">
    <property type="entry name" value="FYVE-FINGER-CONTAINING RAB5 EFFECTOR PROTEIN RABENOSYN-5-RELATED"/>
    <property type="match status" value="1"/>
</dbReference>
<gene>
    <name evidence="1" type="ORF">G195_011254</name>
</gene>
<dbReference type="InterPro" id="IPR023393">
    <property type="entry name" value="START-like_dom_sf"/>
</dbReference>
<dbReference type="Proteomes" id="UP000702964">
    <property type="component" value="Unassembled WGS sequence"/>
</dbReference>
<reference evidence="1" key="2">
    <citation type="submission" date="2020-02" db="EMBL/GenBank/DDBJ databases">
        <authorList>
            <person name="Studholme D.J."/>
        </authorList>
    </citation>
    <scope>NUCLEOTIDE SEQUENCE</scope>
    <source>
        <strain evidence="1">00238/432</strain>
    </source>
</reference>
<dbReference type="EMBL" id="AOFI03001011">
    <property type="protein sequence ID" value="KAF4315128.1"/>
    <property type="molecule type" value="Genomic_DNA"/>
</dbReference>
<reference evidence="1" key="1">
    <citation type="journal article" date="2015" name="Genom Data">
        <title>Draft genome sequences of Phytophthora kernoviae and Phytophthora ramorum lineage EU2 from Scotland.</title>
        <authorList>
            <person name="Sambles C."/>
            <person name="Schlenzig A."/>
            <person name="O'Neill P."/>
            <person name="Grant M."/>
            <person name="Studholme D.J."/>
        </authorList>
    </citation>
    <scope>NUCLEOTIDE SEQUENCE</scope>
    <source>
        <strain evidence="1">00238/432</strain>
    </source>
</reference>
<dbReference type="AlphaFoldDB" id="A0A8J4VYT5"/>
<protein>
    <submittedName>
        <fullName evidence="1">Uncharacterized protein</fullName>
    </submittedName>
</protein>
<dbReference type="PANTHER" id="PTHR13510:SF44">
    <property type="entry name" value="RABENOSYN-5"/>
    <property type="match status" value="1"/>
</dbReference>
<comment type="caution">
    <text evidence="1">The sequence shown here is derived from an EMBL/GenBank/DDBJ whole genome shotgun (WGS) entry which is preliminary data.</text>
</comment>
<accession>A0A8J4VYT5</accession>
<name>A0A8J4VYT5_9STRA</name>
<evidence type="ECO:0000313" key="2">
    <source>
        <dbReference type="Proteomes" id="UP000702964"/>
    </source>
</evidence>